<dbReference type="PANTHER" id="PTHR12220">
    <property type="entry name" value="50S/60S RIBOSOMAL PROTEIN L16"/>
    <property type="match status" value="1"/>
</dbReference>
<dbReference type="SUPFAM" id="SSF54686">
    <property type="entry name" value="Ribosomal protein L16p/L10e"/>
    <property type="match status" value="1"/>
</dbReference>
<dbReference type="AlphaFoldDB" id="G7DWD5"/>
<dbReference type="InParanoid" id="G7DWD5"/>
<evidence type="ECO:0000256" key="1">
    <source>
        <dbReference type="ARBA" id="ARBA00008931"/>
    </source>
</evidence>
<dbReference type="InterPro" id="IPR020798">
    <property type="entry name" value="Ribosomal_uL16_CS"/>
</dbReference>
<dbReference type="GO" id="GO:0019843">
    <property type="term" value="F:rRNA binding"/>
    <property type="evidence" value="ECO:0007669"/>
    <property type="project" value="InterPro"/>
</dbReference>
<dbReference type="GO" id="GO:0003735">
    <property type="term" value="F:structural constituent of ribosome"/>
    <property type="evidence" value="ECO:0007669"/>
    <property type="project" value="InterPro"/>
</dbReference>
<dbReference type="InterPro" id="IPR047873">
    <property type="entry name" value="Ribosomal_uL16"/>
</dbReference>
<dbReference type="GO" id="GO:0032543">
    <property type="term" value="P:mitochondrial translation"/>
    <property type="evidence" value="ECO:0007669"/>
    <property type="project" value="TreeGrafter"/>
</dbReference>
<reference evidence="5 6" key="2">
    <citation type="journal article" date="2012" name="Open Biol.">
        <title>Characteristics of nucleosomes and linker DNA regions on the genome of the basidiomycete Mixia osmundae revealed by mono- and dinucleosome mapping.</title>
        <authorList>
            <person name="Nishida H."/>
            <person name="Kondo S."/>
            <person name="Matsumoto T."/>
            <person name="Suzuki Y."/>
            <person name="Yoshikawa H."/>
            <person name="Taylor T.D."/>
            <person name="Sugiyama J."/>
        </authorList>
    </citation>
    <scope>NUCLEOTIDE SEQUENCE [LARGE SCALE GENOMIC DNA]</scope>
    <source>
        <strain evidence="6">CBS 9802 / IAM 14324 / JCM 22182 / KY 12970</strain>
    </source>
</reference>
<dbReference type="InterPro" id="IPR036920">
    <property type="entry name" value="Ribosomal_uL16_sf"/>
</dbReference>
<comment type="caution">
    <text evidence="5">The sequence shown here is derived from an EMBL/GenBank/DDBJ whole genome shotgun (WGS) entry which is preliminary data.</text>
</comment>
<dbReference type="Gene3D" id="3.90.1170.10">
    <property type="entry name" value="Ribosomal protein L10e/L16"/>
    <property type="match status" value="1"/>
</dbReference>
<dbReference type="STRING" id="764103.G7DWD5"/>
<dbReference type="RefSeq" id="XP_014565874.1">
    <property type="nucleotide sequence ID" value="XM_014710388.1"/>
</dbReference>
<dbReference type="CDD" id="cd01433">
    <property type="entry name" value="Ribosomal_L16_L10e"/>
    <property type="match status" value="1"/>
</dbReference>
<organism evidence="5 6">
    <name type="scientific">Mixia osmundae (strain CBS 9802 / IAM 14324 / JCM 22182 / KY 12970)</name>
    <dbReference type="NCBI Taxonomy" id="764103"/>
    <lineage>
        <taxon>Eukaryota</taxon>
        <taxon>Fungi</taxon>
        <taxon>Dikarya</taxon>
        <taxon>Basidiomycota</taxon>
        <taxon>Pucciniomycotina</taxon>
        <taxon>Mixiomycetes</taxon>
        <taxon>Mixiales</taxon>
        <taxon>Mixiaceae</taxon>
        <taxon>Mixia</taxon>
    </lineage>
</organism>
<accession>G7DWD5</accession>
<dbReference type="InterPro" id="IPR000114">
    <property type="entry name" value="Ribosomal_uL16_bact-type"/>
</dbReference>
<name>G7DWD5_MIXOS</name>
<dbReference type="OrthoDB" id="268521at2759"/>
<evidence type="ECO:0000256" key="4">
    <source>
        <dbReference type="RuleBase" id="RU004413"/>
    </source>
</evidence>
<dbReference type="PANTHER" id="PTHR12220:SF13">
    <property type="entry name" value="LARGE RIBOSOMAL SUBUNIT PROTEIN UL16M"/>
    <property type="match status" value="1"/>
</dbReference>
<dbReference type="OMA" id="KGAVEYW"/>
<comment type="similarity">
    <text evidence="1 4">Belongs to the universal ribosomal protein uL16 family.</text>
</comment>
<dbReference type="PROSITE" id="PS00701">
    <property type="entry name" value="RIBOSOMAL_L16_2"/>
    <property type="match status" value="1"/>
</dbReference>
<dbReference type="HOGENOM" id="CLU_078858_0_0_1"/>
<proteinExistence type="inferred from homology"/>
<dbReference type="NCBIfam" id="TIGR01164">
    <property type="entry name" value="rplP_bact"/>
    <property type="match status" value="1"/>
</dbReference>
<evidence type="ECO:0000256" key="2">
    <source>
        <dbReference type="ARBA" id="ARBA00022980"/>
    </source>
</evidence>
<sequence>MLASLCGLRSALSPSLLVGPSSQLTGQQVRHRSQLFPRRTKYRKAQKGRVPLRTGGSTVGTTVEHGDYGLRVKEGCQLAAKVLTSCEAAIKRGIKPVKGAKCYLRVFPDIPVCIKGNETRMGKGKGTFEYWSCRAPIGTVLFEVGGGDIRPEIAKTALKLAAAKLPVKSEFITRQSLPMAGYVEVAEHFRPGKMGTIARAQLEQTAIPVTQSEVEQLAVSANAA</sequence>
<keyword evidence="6" id="KW-1185">Reference proteome</keyword>
<dbReference type="Proteomes" id="UP000009131">
    <property type="component" value="Unassembled WGS sequence"/>
</dbReference>
<protein>
    <submittedName>
        <fullName evidence="5">Uncharacterized protein</fullName>
    </submittedName>
</protein>
<dbReference type="GO" id="GO:0005762">
    <property type="term" value="C:mitochondrial large ribosomal subunit"/>
    <property type="evidence" value="ECO:0007669"/>
    <property type="project" value="TreeGrafter"/>
</dbReference>
<reference evidence="5 6" key="1">
    <citation type="journal article" date="2011" name="J. Gen. Appl. Microbiol.">
        <title>Draft genome sequencing of the enigmatic basidiomycete Mixia osmundae.</title>
        <authorList>
            <person name="Nishida H."/>
            <person name="Nagatsuka Y."/>
            <person name="Sugiyama J."/>
        </authorList>
    </citation>
    <scope>NUCLEOTIDE SEQUENCE [LARGE SCALE GENOMIC DNA]</scope>
    <source>
        <strain evidence="6">CBS 9802 / IAM 14324 / JCM 22182 / KY 12970</strain>
    </source>
</reference>
<evidence type="ECO:0000256" key="3">
    <source>
        <dbReference type="ARBA" id="ARBA00023274"/>
    </source>
</evidence>
<dbReference type="EMBL" id="BABT02000050">
    <property type="protein sequence ID" value="GAA94895.1"/>
    <property type="molecule type" value="Genomic_DNA"/>
</dbReference>
<keyword evidence="2 4" id="KW-0689">Ribosomal protein</keyword>
<dbReference type="InterPro" id="IPR016180">
    <property type="entry name" value="Ribosomal_uL16_dom"/>
</dbReference>
<gene>
    <name evidence="5" type="primary">Mo01550</name>
    <name evidence="5" type="ORF">E5Q_01550</name>
</gene>
<dbReference type="eggNOG" id="KOG3422">
    <property type="taxonomic scope" value="Eukaryota"/>
</dbReference>
<keyword evidence="3 4" id="KW-0687">Ribonucleoprotein</keyword>
<evidence type="ECO:0000313" key="5">
    <source>
        <dbReference type="EMBL" id="GAA94895.1"/>
    </source>
</evidence>
<dbReference type="Pfam" id="PF00252">
    <property type="entry name" value="Ribosomal_L16"/>
    <property type="match status" value="1"/>
</dbReference>
<dbReference type="PRINTS" id="PR00060">
    <property type="entry name" value="RIBOSOMALL16"/>
</dbReference>
<evidence type="ECO:0000313" key="6">
    <source>
        <dbReference type="Proteomes" id="UP000009131"/>
    </source>
</evidence>
<dbReference type="FunCoup" id="G7DWD5">
    <property type="interactions" value="30"/>
</dbReference>